<dbReference type="AlphaFoldDB" id="A0A254TJJ2"/>
<sequence length="109" mass="12325">MKTTHELTITKFPDMALLSRTKKGGSAVLWRNLCTTDDTMYVMPVHIGKAPKNGQPIVEWSLREVKGLFGSVIQQIPEVVCPSQMLAEQQTEEQKNAIGFKWMLTFTEN</sequence>
<dbReference type="EMBL" id="LSTO01000001">
    <property type="protein sequence ID" value="OWW20763.1"/>
    <property type="molecule type" value="Genomic_DNA"/>
</dbReference>
<keyword evidence="2" id="KW-1185">Reference proteome</keyword>
<accession>A0A254TJJ2</accession>
<evidence type="ECO:0000313" key="1">
    <source>
        <dbReference type="EMBL" id="OWW20763.1"/>
    </source>
</evidence>
<dbReference type="Proteomes" id="UP000197535">
    <property type="component" value="Unassembled WGS sequence"/>
</dbReference>
<organism evidence="1 2">
    <name type="scientific">Noviherbaspirillum denitrificans</name>
    <dbReference type="NCBI Taxonomy" id="1968433"/>
    <lineage>
        <taxon>Bacteria</taxon>
        <taxon>Pseudomonadati</taxon>
        <taxon>Pseudomonadota</taxon>
        <taxon>Betaproteobacteria</taxon>
        <taxon>Burkholderiales</taxon>
        <taxon>Oxalobacteraceae</taxon>
        <taxon>Noviherbaspirillum</taxon>
    </lineage>
</organism>
<dbReference type="RefSeq" id="WP_141104063.1">
    <property type="nucleotide sequence ID" value="NZ_LSTO01000001.1"/>
</dbReference>
<reference evidence="1 2" key="1">
    <citation type="submission" date="2016-02" db="EMBL/GenBank/DDBJ databases">
        <authorList>
            <person name="Wen L."/>
            <person name="He K."/>
            <person name="Yang H."/>
        </authorList>
    </citation>
    <scope>NUCLEOTIDE SEQUENCE [LARGE SCALE GENOMIC DNA]</scope>
    <source>
        <strain evidence="1 2">TSA40</strain>
    </source>
</reference>
<protein>
    <submittedName>
        <fullName evidence="1">Uncharacterized protein</fullName>
    </submittedName>
</protein>
<evidence type="ECO:0000313" key="2">
    <source>
        <dbReference type="Proteomes" id="UP000197535"/>
    </source>
</evidence>
<proteinExistence type="predicted"/>
<gene>
    <name evidence="1" type="ORF">AYR66_16070</name>
</gene>
<comment type="caution">
    <text evidence="1">The sequence shown here is derived from an EMBL/GenBank/DDBJ whole genome shotgun (WGS) entry which is preliminary data.</text>
</comment>
<name>A0A254TJJ2_9BURK</name>